<dbReference type="InterPro" id="IPR029033">
    <property type="entry name" value="His_PPase_superfam"/>
</dbReference>
<dbReference type="Pfam" id="PF00300">
    <property type="entry name" value="His_Phos_1"/>
    <property type="match status" value="1"/>
</dbReference>
<dbReference type="Proteomes" id="UP000657918">
    <property type="component" value="Unassembled WGS sequence"/>
</dbReference>
<feature type="compositionally biased region" description="Acidic residues" evidence="3">
    <location>
        <begin position="329"/>
        <end position="341"/>
    </location>
</feature>
<evidence type="ECO:0000313" key="4">
    <source>
        <dbReference type="EMBL" id="KAF9675741.1"/>
    </source>
</evidence>
<dbReference type="InterPro" id="IPR050275">
    <property type="entry name" value="PGM_Phosphatase"/>
</dbReference>
<proteinExistence type="inferred from homology"/>
<keyword evidence="5" id="KW-1185">Reference proteome</keyword>
<feature type="region of interest" description="Disordered" evidence="3">
    <location>
        <begin position="314"/>
        <end position="341"/>
    </location>
</feature>
<dbReference type="PANTHER" id="PTHR48100">
    <property type="entry name" value="BROAD-SPECIFICITY PHOSPHATASE YOR283W-RELATED"/>
    <property type="match status" value="1"/>
</dbReference>
<evidence type="ECO:0008006" key="6">
    <source>
        <dbReference type="Google" id="ProtNLM"/>
    </source>
</evidence>
<gene>
    <name evidence="4" type="ORF">SADUNF_Sadunf09G0064400</name>
</gene>
<dbReference type="GO" id="GO:0005737">
    <property type="term" value="C:cytoplasm"/>
    <property type="evidence" value="ECO:0007669"/>
    <property type="project" value="TreeGrafter"/>
</dbReference>
<dbReference type="SUPFAM" id="SSF53254">
    <property type="entry name" value="Phosphoglycerate mutase-like"/>
    <property type="match status" value="1"/>
</dbReference>
<evidence type="ECO:0000256" key="1">
    <source>
        <dbReference type="ARBA" id="ARBA00038362"/>
    </source>
</evidence>
<sequence length="341" mass="37924">MHTDKASLRLVRSQIMDSGPGPSLYPLHRCKTIHLVGCPRLPSFLAFALKSRHCGLTKPCIQVRHAQGVHNVEGEKNYKAYMNPEYLDAPLTQLGWQQVDNLRKHVHASGLSKRVGLVVTSPLLRTLQTAVGVFGGEGYKDRMTALPLMVANVGSSGRAAISSHNSPPFIAVEDCREHFGVHPCDKRHNVSDYQFLFPAVDFSLASAWISKIKVIQLKVPVIIETDEDVLWKADVRETTEELAARGLKFYNWLWTRKEKEIAIVTHSGFLVHTLRAFGNDCHPSVKKEMCTRFANCELRSMVIVNRSMIGPDVSTTNYPGKVPPGPDLSSDDADEEVSNSI</sequence>
<accession>A0A835MW74</accession>
<dbReference type="FunFam" id="3.40.50.1240:FF:000066">
    <property type="entry name" value="Phosphoglycerate mutase-like protein 1"/>
    <property type="match status" value="1"/>
</dbReference>
<protein>
    <recommendedName>
        <fullName evidence="6">Phosphoglycerate mutase-like protein 1</fullName>
    </recommendedName>
</protein>
<dbReference type="AlphaFoldDB" id="A0A835MW74"/>
<dbReference type="GO" id="GO:0016791">
    <property type="term" value="F:phosphatase activity"/>
    <property type="evidence" value="ECO:0007669"/>
    <property type="project" value="TreeGrafter"/>
</dbReference>
<dbReference type="PANTHER" id="PTHR48100:SF30">
    <property type="entry name" value="PHOSPHOGLYCERATE MUTASE-LIKE PROTEIN 1"/>
    <property type="match status" value="1"/>
</dbReference>
<comment type="function">
    <text evidence="2">May play a role in carbohydrates metabolism.</text>
</comment>
<dbReference type="CDD" id="cd07067">
    <property type="entry name" value="HP_PGM_like"/>
    <property type="match status" value="1"/>
</dbReference>
<dbReference type="Gene3D" id="3.40.50.1240">
    <property type="entry name" value="Phosphoglycerate mutase-like"/>
    <property type="match status" value="1"/>
</dbReference>
<dbReference type="InterPro" id="IPR013078">
    <property type="entry name" value="His_Pase_superF_clade-1"/>
</dbReference>
<name>A0A835MW74_9ROSI</name>
<dbReference type="SMART" id="SM00855">
    <property type="entry name" value="PGAM"/>
    <property type="match status" value="1"/>
</dbReference>
<evidence type="ECO:0000256" key="3">
    <source>
        <dbReference type="SAM" id="MobiDB-lite"/>
    </source>
</evidence>
<comment type="caution">
    <text evidence="4">The sequence shown here is derived from an EMBL/GenBank/DDBJ whole genome shotgun (WGS) entry which is preliminary data.</text>
</comment>
<evidence type="ECO:0000256" key="2">
    <source>
        <dbReference type="ARBA" id="ARBA00059109"/>
    </source>
</evidence>
<dbReference type="EMBL" id="JADGMS010000009">
    <property type="protein sequence ID" value="KAF9675741.1"/>
    <property type="molecule type" value="Genomic_DNA"/>
</dbReference>
<comment type="similarity">
    <text evidence="1">Belongs to the phosphoglycerate mutase family.</text>
</comment>
<organism evidence="4 5">
    <name type="scientific">Salix dunnii</name>
    <dbReference type="NCBI Taxonomy" id="1413687"/>
    <lineage>
        <taxon>Eukaryota</taxon>
        <taxon>Viridiplantae</taxon>
        <taxon>Streptophyta</taxon>
        <taxon>Embryophyta</taxon>
        <taxon>Tracheophyta</taxon>
        <taxon>Spermatophyta</taxon>
        <taxon>Magnoliopsida</taxon>
        <taxon>eudicotyledons</taxon>
        <taxon>Gunneridae</taxon>
        <taxon>Pentapetalae</taxon>
        <taxon>rosids</taxon>
        <taxon>fabids</taxon>
        <taxon>Malpighiales</taxon>
        <taxon>Salicaceae</taxon>
        <taxon>Saliceae</taxon>
        <taxon>Salix</taxon>
    </lineage>
</organism>
<evidence type="ECO:0000313" key="5">
    <source>
        <dbReference type="Proteomes" id="UP000657918"/>
    </source>
</evidence>
<dbReference type="OrthoDB" id="496981at2759"/>
<reference evidence="4 5" key="1">
    <citation type="submission" date="2020-10" db="EMBL/GenBank/DDBJ databases">
        <title>Plant Genome Project.</title>
        <authorList>
            <person name="Zhang R.-G."/>
        </authorList>
    </citation>
    <scope>NUCLEOTIDE SEQUENCE [LARGE SCALE GENOMIC DNA]</scope>
    <source>
        <strain evidence="4">FAFU-HL-1</strain>
        <tissue evidence="4">Leaf</tissue>
    </source>
</reference>